<sequence>MQIGRVTGVPTAMITGASGGLGAALADALAPTHTLFLAGRPSPRLDAVAERLGATTWPIDLADPDSIPAVVEPIVELDVLVHNAGVAYPGRVAESSVDEWRSSMAVNVVGAVALTLELLPALRSAGGHVVFINSGAGINASPGLASYSASKFALRGFADSLRADEPSLRVTSVHPGRIATAMQEDLIAYEGRDYDPTQFLSPQTVAKVTADAINTPADAHVHEVIVRPR</sequence>
<dbReference type="NCBIfam" id="NF006073">
    <property type="entry name" value="PRK08219.1"/>
    <property type="match status" value="1"/>
</dbReference>
<dbReference type="PROSITE" id="PS00061">
    <property type="entry name" value="ADH_SHORT"/>
    <property type="match status" value="1"/>
</dbReference>
<dbReference type="Gene3D" id="3.40.50.720">
    <property type="entry name" value="NAD(P)-binding Rossmann-like Domain"/>
    <property type="match status" value="1"/>
</dbReference>
<dbReference type="EMBL" id="LR134356">
    <property type="protein sequence ID" value="VEG58704.1"/>
    <property type="molecule type" value="Genomic_DNA"/>
</dbReference>
<dbReference type="InterPro" id="IPR057326">
    <property type="entry name" value="KR_dom"/>
</dbReference>
<dbReference type="Proteomes" id="UP000279306">
    <property type="component" value="Chromosome"/>
</dbReference>
<name>A0A448J202_MYCAU</name>
<dbReference type="EC" id="1.-.-.-" evidence="5"/>
<dbReference type="STRING" id="1791.GCA_001049355_01608"/>
<dbReference type="PRINTS" id="PR00080">
    <property type="entry name" value="SDRFAMILY"/>
</dbReference>
<dbReference type="Pfam" id="PF00106">
    <property type="entry name" value="adh_short"/>
    <property type="match status" value="1"/>
</dbReference>
<evidence type="ECO:0000256" key="3">
    <source>
        <dbReference type="RuleBase" id="RU000363"/>
    </source>
</evidence>
<protein>
    <submittedName>
        <fullName evidence="5">Short chain dehydrogenase</fullName>
        <ecNumber evidence="5">1.-.-.-</ecNumber>
    </submittedName>
</protein>
<gene>
    <name evidence="5" type="ORF">NCTC10437_05736</name>
</gene>
<evidence type="ECO:0000313" key="5">
    <source>
        <dbReference type="EMBL" id="VEG58704.1"/>
    </source>
</evidence>
<dbReference type="PANTHER" id="PTHR44196:SF1">
    <property type="entry name" value="DEHYDROGENASE_REDUCTASE SDR FAMILY MEMBER 7B"/>
    <property type="match status" value="1"/>
</dbReference>
<dbReference type="SMART" id="SM00822">
    <property type="entry name" value="PKS_KR"/>
    <property type="match status" value="1"/>
</dbReference>
<keyword evidence="2 5" id="KW-0560">Oxidoreductase</keyword>
<dbReference type="GO" id="GO:0016020">
    <property type="term" value="C:membrane"/>
    <property type="evidence" value="ECO:0007669"/>
    <property type="project" value="TreeGrafter"/>
</dbReference>
<dbReference type="AlphaFoldDB" id="A0A448J202"/>
<dbReference type="KEGG" id="mauu:NCTC10437_05736"/>
<feature type="domain" description="Ketoreductase" evidence="4">
    <location>
        <begin position="10"/>
        <end position="181"/>
    </location>
</feature>
<evidence type="ECO:0000259" key="4">
    <source>
        <dbReference type="SMART" id="SM00822"/>
    </source>
</evidence>
<organism evidence="5 6">
    <name type="scientific">Mycolicibacterium aurum</name>
    <name type="common">Mycobacterium aurum</name>
    <dbReference type="NCBI Taxonomy" id="1791"/>
    <lineage>
        <taxon>Bacteria</taxon>
        <taxon>Bacillati</taxon>
        <taxon>Actinomycetota</taxon>
        <taxon>Actinomycetes</taxon>
        <taxon>Mycobacteriales</taxon>
        <taxon>Mycobacteriaceae</taxon>
        <taxon>Mycolicibacterium</taxon>
    </lineage>
</organism>
<keyword evidence="6" id="KW-1185">Reference proteome</keyword>
<evidence type="ECO:0000313" key="6">
    <source>
        <dbReference type="Proteomes" id="UP000279306"/>
    </source>
</evidence>
<dbReference type="GO" id="GO:0016491">
    <property type="term" value="F:oxidoreductase activity"/>
    <property type="evidence" value="ECO:0007669"/>
    <property type="project" value="UniProtKB-KW"/>
</dbReference>
<dbReference type="InterPro" id="IPR002347">
    <property type="entry name" value="SDR_fam"/>
</dbReference>
<dbReference type="PANTHER" id="PTHR44196">
    <property type="entry name" value="DEHYDROGENASE/REDUCTASE SDR FAMILY MEMBER 7B"/>
    <property type="match status" value="1"/>
</dbReference>
<comment type="similarity">
    <text evidence="1 3">Belongs to the short-chain dehydrogenases/reductases (SDR) family.</text>
</comment>
<dbReference type="InterPro" id="IPR020904">
    <property type="entry name" value="Sc_DH/Rdtase_CS"/>
</dbReference>
<dbReference type="SUPFAM" id="SSF51735">
    <property type="entry name" value="NAD(P)-binding Rossmann-fold domains"/>
    <property type="match status" value="1"/>
</dbReference>
<accession>A0A448J202</accession>
<proteinExistence type="inferred from homology"/>
<dbReference type="InterPro" id="IPR036291">
    <property type="entry name" value="NAD(P)-bd_dom_sf"/>
</dbReference>
<dbReference type="PRINTS" id="PR00081">
    <property type="entry name" value="GDHRDH"/>
</dbReference>
<reference evidence="5 6" key="1">
    <citation type="submission" date="2018-12" db="EMBL/GenBank/DDBJ databases">
        <authorList>
            <consortium name="Pathogen Informatics"/>
        </authorList>
    </citation>
    <scope>NUCLEOTIDE SEQUENCE [LARGE SCALE GENOMIC DNA]</scope>
    <source>
        <strain evidence="5 6">NCTC10437</strain>
    </source>
</reference>
<evidence type="ECO:0000256" key="2">
    <source>
        <dbReference type="ARBA" id="ARBA00023002"/>
    </source>
</evidence>
<evidence type="ECO:0000256" key="1">
    <source>
        <dbReference type="ARBA" id="ARBA00006484"/>
    </source>
</evidence>